<evidence type="ECO:0000313" key="2">
    <source>
        <dbReference type="Proteomes" id="UP000265618"/>
    </source>
</evidence>
<comment type="caution">
    <text evidence="1">The sequence shown here is derived from an EMBL/GenBank/DDBJ whole genome shotgun (WGS) entry which is preliminary data.</text>
</comment>
<evidence type="ECO:0000313" key="1">
    <source>
        <dbReference type="EMBL" id="GIQ85322.1"/>
    </source>
</evidence>
<organism evidence="1 2">
    <name type="scientific">Kipferlia bialata</name>
    <dbReference type="NCBI Taxonomy" id="797122"/>
    <lineage>
        <taxon>Eukaryota</taxon>
        <taxon>Metamonada</taxon>
        <taxon>Carpediemonas-like organisms</taxon>
        <taxon>Kipferlia</taxon>
    </lineage>
</organism>
<reference evidence="1 2" key="1">
    <citation type="journal article" date="2018" name="PLoS ONE">
        <title>The draft genome of Kipferlia bialata reveals reductive genome evolution in fornicate parasites.</title>
        <authorList>
            <person name="Tanifuji G."/>
            <person name="Takabayashi S."/>
            <person name="Kume K."/>
            <person name="Takagi M."/>
            <person name="Nakayama T."/>
            <person name="Kamikawa R."/>
            <person name="Inagaki Y."/>
            <person name="Hashimoto T."/>
        </authorList>
    </citation>
    <scope>NUCLEOTIDE SEQUENCE [LARGE SCALE GENOMIC DNA]</scope>
    <source>
        <strain evidence="1">NY0173</strain>
    </source>
</reference>
<name>A0A9K3CYI8_9EUKA</name>
<sequence>MPDRADNGGATPVKEEKLVLFERLFICVQSNIKYGYPPFHGVTDSQCTSFLPTAPLNSDTNLGLLQTALSNPNGSVIMTGLGLSSGLAYNVPNWEKLLKDINGRYLGDVPPQDSSKTSTQRRLFHDICTELTATNDKEWRRREWFGMLEDETKGQDLWGPSPLQLLKDALILRQSGRVEITTGSPDTVSMSLVRQVVSEIETVCHTLPSHMS</sequence>
<gene>
    <name evidence="1" type="ORF">KIPB_006969</name>
</gene>
<dbReference type="EMBL" id="BDIP01001883">
    <property type="protein sequence ID" value="GIQ85322.1"/>
    <property type="molecule type" value="Genomic_DNA"/>
</dbReference>
<dbReference type="Proteomes" id="UP000265618">
    <property type="component" value="Unassembled WGS sequence"/>
</dbReference>
<proteinExistence type="predicted"/>
<dbReference type="AlphaFoldDB" id="A0A9K3CYI8"/>
<keyword evidence="2" id="KW-1185">Reference proteome</keyword>
<accession>A0A9K3CYI8</accession>
<protein>
    <submittedName>
        <fullName evidence="1">Uncharacterized protein</fullName>
    </submittedName>
</protein>